<evidence type="ECO:0008006" key="2">
    <source>
        <dbReference type="Google" id="ProtNLM"/>
    </source>
</evidence>
<dbReference type="SUPFAM" id="SSF51735">
    <property type="entry name" value="NAD(P)-binding Rossmann-fold domains"/>
    <property type="match status" value="1"/>
</dbReference>
<dbReference type="EMBL" id="UINC01183844">
    <property type="protein sequence ID" value="SVD94788.1"/>
    <property type="molecule type" value="Genomic_DNA"/>
</dbReference>
<name>A0A382ZJB7_9ZZZZ</name>
<protein>
    <recommendedName>
        <fullName evidence="2">NAD-dependent epimerase/dehydratase domain-containing protein</fullName>
    </recommendedName>
</protein>
<dbReference type="InterPro" id="IPR036291">
    <property type="entry name" value="NAD(P)-bd_dom_sf"/>
</dbReference>
<dbReference type="AlphaFoldDB" id="A0A382ZJB7"/>
<reference evidence="1" key="1">
    <citation type="submission" date="2018-05" db="EMBL/GenBank/DDBJ databases">
        <authorList>
            <person name="Lanie J.A."/>
            <person name="Ng W.-L."/>
            <person name="Kazmierczak K.M."/>
            <person name="Andrzejewski T.M."/>
            <person name="Davidsen T.M."/>
            <person name="Wayne K.J."/>
            <person name="Tettelin H."/>
            <person name="Glass J.I."/>
            <person name="Rusch D."/>
            <person name="Podicherti R."/>
            <person name="Tsui H.-C.T."/>
            <person name="Winkler M.E."/>
        </authorList>
    </citation>
    <scope>NUCLEOTIDE SEQUENCE</scope>
</reference>
<dbReference type="Gene3D" id="3.40.50.720">
    <property type="entry name" value="NAD(P)-binding Rossmann-like Domain"/>
    <property type="match status" value="1"/>
</dbReference>
<gene>
    <name evidence="1" type="ORF">METZ01_LOCUS447642</name>
</gene>
<proteinExistence type="predicted"/>
<sequence length="31" mass="3313">VNLKFHSKKVLITGGSGMIGIQLCDLLLEKG</sequence>
<feature type="non-terminal residue" evidence="1">
    <location>
        <position position="31"/>
    </location>
</feature>
<feature type="non-terminal residue" evidence="1">
    <location>
        <position position="1"/>
    </location>
</feature>
<accession>A0A382ZJB7</accession>
<organism evidence="1">
    <name type="scientific">marine metagenome</name>
    <dbReference type="NCBI Taxonomy" id="408172"/>
    <lineage>
        <taxon>unclassified sequences</taxon>
        <taxon>metagenomes</taxon>
        <taxon>ecological metagenomes</taxon>
    </lineage>
</organism>
<evidence type="ECO:0000313" key="1">
    <source>
        <dbReference type="EMBL" id="SVD94788.1"/>
    </source>
</evidence>